<feature type="compositionally biased region" description="Basic and acidic residues" evidence="1">
    <location>
        <begin position="572"/>
        <end position="584"/>
    </location>
</feature>
<dbReference type="PANTHER" id="PTHR23105">
    <property type="entry name" value="RIBOSOMAL PROTEIN L7AE FAMILY MEMBER"/>
    <property type="match status" value="1"/>
</dbReference>
<feature type="compositionally biased region" description="Polar residues" evidence="1">
    <location>
        <begin position="498"/>
        <end position="509"/>
    </location>
</feature>
<evidence type="ECO:0000256" key="1">
    <source>
        <dbReference type="SAM" id="MobiDB-lite"/>
    </source>
</evidence>
<accession>A0A371D207</accession>
<gene>
    <name evidence="2" type="ORF">OH76DRAFT_1406886</name>
</gene>
<dbReference type="InterPro" id="IPR023674">
    <property type="entry name" value="Ribosomal_uL1-like"/>
</dbReference>
<dbReference type="Proteomes" id="UP000256964">
    <property type="component" value="Unassembled WGS sequence"/>
</dbReference>
<evidence type="ECO:0000313" key="2">
    <source>
        <dbReference type="EMBL" id="RDX46576.1"/>
    </source>
</evidence>
<dbReference type="InterPro" id="IPR050257">
    <property type="entry name" value="eL8/uL1-like"/>
</dbReference>
<feature type="compositionally biased region" description="Basic and acidic residues" evidence="1">
    <location>
        <begin position="285"/>
        <end position="297"/>
    </location>
</feature>
<evidence type="ECO:0000313" key="3">
    <source>
        <dbReference type="Proteomes" id="UP000256964"/>
    </source>
</evidence>
<dbReference type="AlphaFoldDB" id="A0A371D207"/>
<feature type="region of interest" description="Disordered" evidence="1">
    <location>
        <begin position="262"/>
        <end position="633"/>
    </location>
</feature>
<proteinExistence type="predicted"/>
<keyword evidence="3" id="KW-1185">Reference proteome</keyword>
<feature type="compositionally biased region" description="Low complexity" evidence="1">
    <location>
        <begin position="513"/>
        <end position="523"/>
    </location>
</feature>
<dbReference type="Gene3D" id="3.40.50.790">
    <property type="match status" value="1"/>
</dbReference>
<keyword evidence="2" id="KW-0689">Ribosomal protein</keyword>
<dbReference type="EMBL" id="KZ857426">
    <property type="protein sequence ID" value="RDX46576.1"/>
    <property type="molecule type" value="Genomic_DNA"/>
</dbReference>
<feature type="compositionally biased region" description="Low complexity" evidence="1">
    <location>
        <begin position="542"/>
        <end position="555"/>
    </location>
</feature>
<dbReference type="GO" id="GO:0003723">
    <property type="term" value="F:RNA binding"/>
    <property type="evidence" value="ECO:0007669"/>
    <property type="project" value="InterPro"/>
</dbReference>
<dbReference type="InterPro" id="IPR016095">
    <property type="entry name" value="Ribosomal_uL1_3-a/b-sand"/>
</dbReference>
<dbReference type="OrthoDB" id="10251727at2759"/>
<dbReference type="Pfam" id="PF00687">
    <property type="entry name" value="Ribosomal_L1"/>
    <property type="match status" value="1"/>
</dbReference>
<protein>
    <submittedName>
        <fullName evidence="2">Ribosomal protein L1</fullName>
    </submittedName>
</protein>
<dbReference type="GO" id="GO:0005840">
    <property type="term" value="C:ribosome"/>
    <property type="evidence" value="ECO:0007669"/>
    <property type="project" value="UniProtKB-KW"/>
</dbReference>
<dbReference type="STRING" id="139420.A0A371D207"/>
<sequence>MSLLDDHVSKAQCKRAVEALLTHASKFEEDKAETQLFSGKEQNVWLVVNTKVMHPEKKLKPARIPVKYPIVDPRTEPVCLITKDPQREYKDLIAKEGIKFISRVVDIRHLKGKWKPFEARRMLLKENGLFLADERVVPLLPGLLGKIFFQAKKQPIPVCITRKDLKGELERAVSSTYFHQNQGTCSSVKIGTLSQKPEQVLANLETALPEVVKHIKGGWDNVQSLFIKTNSSAALPIWQCDLGMEAGGRWEGLVASAEDEVMKDAEDDEMDVERAPITRSQGKKRTAEEAEKDEEKPKKRTKAAVKPSETKPAPPAAATAPLSAAKGKGKAVEASPAPAADPAPATSEPAKKKRRKSAVEPAPSVPAAVTDESPDTAGDKKRKRRKSQVVAAAQASAEPTPSTSQPAASAEPDAVTPVKKEKRKKARASLAAAAEAAATAAKADPVTPAASSKNARASAVDVFDESAATPAAAVVPPNTPADGLAGETPAKRRKRSKSTVGDTPVTTAITKLAAEPEADAPAATPSGRKPRHKKTKEGVQEAATVPAPAAAVVADGAGGVPVEKKKKRKQKAKEDAADSADKPAHLASTVSTEEIKQKRSAAGIEKKKEKVLGGKPAARSAKDEVVGKKSKKL</sequence>
<reference evidence="2 3" key="1">
    <citation type="journal article" date="2018" name="Biotechnol. Biofuels">
        <title>Integrative visual omics of the white-rot fungus Polyporus brumalis exposes the biotechnological potential of its oxidative enzymes for delignifying raw plant biomass.</title>
        <authorList>
            <person name="Miyauchi S."/>
            <person name="Rancon A."/>
            <person name="Drula E."/>
            <person name="Hage H."/>
            <person name="Chaduli D."/>
            <person name="Favel A."/>
            <person name="Grisel S."/>
            <person name="Henrissat B."/>
            <person name="Herpoel-Gimbert I."/>
            <person name="Ruiz-Duenas F.J."/>
            <person name="Chevret D."/>
            <person name="Hainaut M."/>
            <person name="Lin J."/>
            <person name="Wang M."/>
            <person name="Pangilinan J."/>
            <person name="Lipzen A."/>
            <person name="Lesage-Meessen L."/>
            <person name="Navarro D."/>
            <person name="Riley R."/>
            <person name="Grigoriev I.V."/>
            <person name="Zhou S."/>
            <person name="Raouche S."/>
            <person name="Rosso M.N."/>
        </authorList>
    </citation>
    <scope>NUCLEOTIDE SEQUENCE [LARGE SCALE GENOMIC DNA]</scope>
    <source>
        <strain evidence="2 3">BRFM 1820</strain>
    </source>
</reference>
<name>A0A371D207_9APHY</name>
<dbReference type="CDD" id="cd00403">
    <property type="entry name" value="Ribosomal_L1"/>
    <property type="match status" value="1"/>
</dbReference>
<feature type="compositionally biased region" description="Low complexity" evidence="1">
    <location>
        <begin position="467"/>
        <end position="476"/>
    </location>
</feature>
<feature type="compositionally biased region" description="Low complexity" evidence="1">
    <location>
        <begin position="428"/>
        <end position="451"/>
    </location>
</feature>
<feature type="compositionally biased region" description="Low complexity" evidence="1">
    <location>
        <begin position="388"/>
        <end position="397"/>
    </location>
</feature>
<organism evidence="2 3">
    <name type="scientific">Lentinus brumalis</name>
    <dbReference type="NCBI Taxonomy" id="2498619"/>
    <lineage>
        <taxon>Eukaryota</taxon>
        <taxon>Fungi</taxon>
        <taxon>Dikarya</taxon>
        <taxon>Basidiomycota</taxon>
        <taxon>Agaricomycotina</taxon>
        <taxon>Agaricomycetes</taxon>
        <taxon>Polyporales</taxon>
        <taxon>Polyporaceae</taxon>
        <taxon>Lentinus</taxon>
    </lineage>
</organism>
<feature type="compositionally biased region" description="Low complexity" evidence="1">
    <location>
        <begin position="316"/>
        <end position="325"/>
    </location>
</feature>
<dbReference type="InterPro" id="IPR028364">
    <property type="entry name" value="Ribosomal_uL1/biogenesis"/>
</dbReference>
<feature type="compositionally biased region" description="Low complexity" evidence="1">
    <location>
        <begin position="332"/>
        <end position="348"/>
    </location>
</feature>
<keyword evidence="2" id="KW-0687">Ribonucleoprotein</keyword>
<dbReference type="SUPFAM" id="SSF56808">
    <property type="entry name" value="Ribosomal protein L1"/>
    <property type="match status" value="1"/>
</dbReference>
<feature type="compositionally biased region" description="Low complexity" evidence="1">
    <location>
        <begin position="359"/>
        <end position="369"/>
    </location>
</feature>
<feature type="compositionally biased region" description="Acidic residues" evidence="1">
    <location>
        <begin position="262"/>
        <end position="271"/>
    </location>
</feature>